<keyword evidence="1" id="KW-1133">Transmembrane helix</keyword>
<keyword evidence="1" id="KW-0472">Membrane</keyword>
<reference evidence="3 4" key="1">
    <citation type="submission" date="2018-08" db="EMBL/GenBank/DDBJ databases">
        <title>Erythrobacter zhengii sp.nov., a bacterium isolated from deep-sea sediment.</title>
        <authorList>
            <person name="Fang C."/>
            <person name="Wu Y.-H."/>
            <person name="Sun C."/>
            <person name="Wang H."/>
            <person name="Cheng H."/>
            <person name="Meng F.-X."/>
            <person name="Wang C.-S."/>
            <person name="Xu X.-W."/>
        </authorList>
    </citation>
    <scope>NUCLEOTIDE SEQUENCE [LARGE SCALE GENOMIC DNA]</scope>
    <source>
        <strain evidence="3 4">CCTCC AB 2015396</strain>
    </source>
</reference>
<dbReference type="EMBL" id="QXFM01000117">
    <property type="protein sequence ID" value="RIV82602.1"/>
    <property type="molecule type" value="Genomic_DNA"/>
</dbReference>
<evidence type="ECO:0000313" key="3">
    <source>
        <dbReference type="EMBL" id="RIV82602.1"/>
    </source>
</evidence>
<evidence type="ECO:0000259" key="2">
    <source>
        <dbReference type="Pfam" id="PF20349"/>
    </source>
</evidence>
<evidence type="ECO:0000313" key="4">
    <source>
        <dbReference type="Proteomes" id="UP000265366"/>
    </source>
</evidence>
<feature type="transmembrane region" description="Helical" evidence="1">
    <location>
        <begin position="68"/>
        <end position="88"/>
    </location>
</feature>
<accession>A0A3A1P5N3</accession>
<keyword evidence="4" id="KW-1185">Reference proteome</keyword>
<sequence length="167" mass="18829">MSIDTTLQQIYDLPLSASIRESVNAFPLLESLHVVGLAVVFGTILIVDLRLVGVASHRREASRLIRELLPYTWIAFVLAVLTGIGMFMSNALSYAANTYFLLKMVALMVAGLNMAWFHSTAYRRISEWDETLPPPRAARFAGFTSLLTWMVVIFLGRWIGFTLEMVW</sequence>
<feature type="transmembrane region" description="Helical" evidence="1">
    <location>
        <begin position="100"/>
        <end position="119"/>
    </location>
</feature>
<feature type="transmembrane region" description="Helical" evidence="1">
    <location>
        <begin position="34"/>
        <end position="56"/>
    </location>
</feature>
<feature type="domain" description="DUF6644" evidence="2">
    <location>
        <begin position="30"/>
        <end position="161"/>
    </location>
</feature>
<dbReference type="Pfam" id="PF20349">
    <property type="entry name" value="DUF6644"/>
    <property type="match status" value="1"/>
</dbReference>
<proteinExistence type="predicted"/>
<evidence type="ECO:0000256" key="1">
    <source>
        <dbReference type="SAM" id="Phobius"/>
    </source>
</evidence>
<dbReference type="OrthoDB" id="7424236at2"/>
<keyword evidence="1" id="KW-0812">Transmembrane</keyword>
<gene>
    <name evidence="3" type="ORF">D2V17_14910</name>
</gene>
<dbReference type="AlphaFoldDB" id="A0A3A1P5N3"/>
<dbReference type="InterPro" id="IPR046586">
    <property type="entry name" value="DUF6644"/>
</dbReference>
<feature type="transmembrane region" description="Helical" evidence="1">
    <location>
        <begin position="140"/>
        <end position="159"/>
    </location>
</feature>
<organism evidence="3 4">
    <name type="scientific">Aurantiacibacter xanthus</name>
    <dbReference type="NCBI Taxonomy" id="1784712"/>
    <lineage>
        <taxon>Bacteria</taxon>
        <taxon>Pseudomonadati</taxon>
        <taxon>Pseudomonadota</taxon>
        <taxon>Alphaproteobacteria</taxon>
        <taxon>Sphingomonadales</taxon>
        <taxon>Erythrobacteraceae</taxon>
        <taxon>Aurantiacibacter</taxon>
    </lineage>
</organism>
<dbReference type="Proteomes" id="UP000265366">
    <property type="component" value="Unassembled WGS sequence"/>
</dbReference>
<name>A0A3A1P5N3_9SPHN</name>
<dbReference type="RefSeq" id="WP_119593591.1">
    <property type="nucleotide sequence ID" value="NZ_QXFM01000117.1"/>
</dbReference>
<comment type="caution">
    <text evidence="3">The sequence shown here is derived from an EMBL/GenBank/DDBJ whole genome shotgun (WGS) entry which is preliminary data.</text>
</comment>
<protein>
    <recommendedName>
        <fullName evidence="2">DUF6644 domain-containing protein</fullName>
    </recommendedName>
</protein>